<dbReference type="PROSITE" id="PS50893">
    <property type="entry name" value="ABC_TRANSPORTER_2"/>
    <property type="match status" value="1"/>
</dbReference>
<organism evidence="9 10">
    <name type="scientific">Sporosarcina quadrami</name>
    <dbReference type="NCBI Taxonomy" id="2762234"/>
    <lineage>
        <taxon>Bacteria</taxon>
        <taxon>Bacillati</taxon>
        <taxon>Bacillota</taxon>
        <taxon>Bacilli</taxon>
        <taxon>Bacillales</taxon>
        <taxon>Caryophanaceae</taxon>
        <taxon>Sporosarcina</taxon>
    </lineage>
</organism>
<evidence type="ECO:0000256" key="7">
    <source>
        <dbReference type="ARBA" id="ARBA00023136"/>
    </source>
</evidence>
<dbReference type="InterPro" id="IPR003593">
    <property type="entry name" value="AAA+_ATPase"/>
</dbReference>
<evidence type="ECO:0000259" key="8">
    <source>
        <dbReference type="PROSITE" id="PS50893"/>
    </source>
</evidence>
<comment type="caution">
    <text evidence="9">The sequence shown here is derived from an EMBL/GenBank/DDBJ whole genome shotgun (WGS) entry which is preliminary data.</text>
</comment>
<keyword evidence="10" id="KW-1185">Reference proteome</keyword>
<dbReference type="Pfam" id="PF00005">
    <property type="entry name" value="ABC_tran"/>
    <property type="match status" value="1"/>
</dbReference>
<sequence length="249" mass="27666">MIQVSDLSITIDDKKIINDVTFTIPRGKIMSIIGESGSGKSMTVSAIIGMLPANVHVHGKVIYNGQNLLKINPKVMDSIRKKDIFTIFQDTSNSFNPSVKMGRQLFAYSAGRVGDSVEIFNEKMHSILDKLDLSRDILGQYPFQLSGGMLQRCMIACAFYVEPALLIADEPTSALDRVRQKEFIESLVQLNEDRGTTILLITHDLDLVAETAHEIAVIYKGSVVETGTVEAVFSRPVHAYTKRLLESRF</sequence>
<evidence type="ECO:0000313" key="9">
    <source>
        <dbReference type="EMBL" id="MBD7986258.1"/>
    </source>
</evidence>
<evidence type="ECO:0000256" key="3">
    <source>
        <dbReference type="ARBA" id="ARBA00022448"/>
    </source>
</evidence>
<gene>
    <name evidence="9" type="ORF">H9649_16935</name>
</gene>
<evidence type="ECO:0000256" key="5">
    <source>
        <dbReference type="ARBA" id="ARBA00022741"/>
    </source>
</evidence>
<reference evidence="9 10" key="1">
    <citation type="submission" date="2020-08" db="EMBL/GenBank/DDBJ databases">
        <title>A Genomic Blueprint of the Chicken Gut Microbiome.</title>
        <authorList>
            <person name="Gilroy R."/>
            <person name="Ravi A."/>
            <person name="Getino M."/>
            <person name="Pursley I."/>
            <person name="Horton D.L."/>
            <person name="Alikhan N.-F."/>
            <person name="Baker D."/>
            <person name="Gharbi K."/>
            <person name="Hall N."/>
            <person name="Watson M."/>
            <person name="Adriaenssens E.M."/>
            <person name="Foster-Nyarko E."/>
            <person name="Jarju S."/>
            <person name="Secka A."/>
            <person name="Antonio M."/>
            <person name="Oren A."/>
            <person name="Chaudhuri R."/>
            <person name="La Ragione R.M."/>
            <person name="Hildebrand F."/>
            <person name="Pallen M.J."/>
        </authorList>
    </citation>
    <scope>NUCLEOTIDE SEQUENCE [LARGE SCALE GENOMIC DNA]</scope>
    <source>
        <strain evidence="9 10">Sa2YVA2</strain>
    </source>
</reference>
<name>A0ABR8UDZ8_9BACL</name>
<dbReference type="GO" id="GO:0005524">
    <property type="term" value="F:ATP binding"/>
    <property type="evidence" value="ECO:0007669"/>
    <property type="project" value="UniProtKB-KW"/>
</dbReference>
<dbReference type="EMBL" id="JACSQN010000026">
    <property type="protein sequence ID" value="MBD7986258.1"/>
    <property type="molecule type" value="Genomic_DNA"/>
</dbReference>
<keyword evidence="4" id="KW-1003">Cell membrane</keyword>
<dbReference type="Proteomes" id="UP000626786">
    <property type="component" value="Unassembled WGS sequence"/>
</dbReference>
<dbReference type="PANTHER" id="PTHR43297">
    <property type="entry name" value="OLIGOPEPTIDE TRANSPORT ATP-BINDING PROTEIN APPD"/>
    <property type="match status" value="1"/>
</dbReference>
<accession>A0ABR8UDZ8</accession>
<dbReference type="SMART" id="SM00382">
    <property type="entry name" value="AAA"/>
    <property type="match status" value="1"/>
</dbReference>
<protein>
    <submittedName>
        <fullName evidence="9">ABC transporter ATP-binding protein</fullName>
    </submittedName>
</protein>
<comment type="similarity">
    <text evidence="2">Belongs to the ABC transporter superfamily.</text>
</comment>
<comment type="subcellular location">
    <subcellularLocation>
        <location evidence="1">Cell membrane</location>
        <topology evidence="1">Peripheral membrane protein</topology>
    </subcellularLocation>
</comment>
<dbReference type="CDD" id="cd03257">
    <property type="entry name" value="ABC_NikE_OppD_transporters"/>
    <property type="match status" value="1"/>
</dbReference>
<dbReference type="Gene3D" id="3.40.50.300">
    <property type="entry name" value="P-loop containing nucleotide triphosphate hydrolases"/>
    <property type="match status" value="1"/>
</dbReference>
<keyword evidence="5" id="KW-0547">Nucleotide-binding</keyword>
<dbReference type="PANTHER" id="PTHR43297:SF2">
    <property type="entry name" value="DIPEPTIDE TRANSPORT ATP-BINDING PROTEIN DPPD"/>
    <property type="match status" value="1"/>
</dbReference>
<proteinExistence type="inferred from homology"/>
<keyword evidence="7" id="KW-0472">Membrane</keyword>
<dbReference type="InterPro" id="IPR003439">
    <property type="entry name" value="ABC_transporter-like_ATP-bd"/>
</dbReference>
<dbReference type="InterPro" id="IPR050388">
    <property type="entry name" value="ABC_Ni/Peptide_Import"/>
</dbReference>
<evidence type="ECO:0000256" key="1">
    <source>
        <dbReference type="ARBA" id="ARBA00004202"/>
    </source>
</evidence>
<evidence type="ECO:0000256" key="2">
    <source>
        <dbReference type="ARBA" id="ARBA00005417"/>
    </source>
</evidence>
<evidence type="ECO:0000313" key="10">
    <source>
        <dbReference type="Proteomes" id="UP000626786"/>
    </source>
</evidence>
<dbReference type="InterPro" id="IPR027417">
    <property type="entry name" value="P-loop_NTPase"/>
</dbReference>
<evidence type="ECO:0000256" key="6">
    <source>
        <dbReference type="ARBA" id="ARBA00022840"/>
    </source>
</evidence>
<dbReference type="SUPFAM" id="SSF52540">
    <property type="entry name" value="P-loop containing nucleoside triphosphate hydrolases"/>
    <property type="match status" value="1"/>
</dbReference>
<evidence type="ECO:0000256" key="4">
    <source>
        <dbReference type="ARBA" id="ARBA00022475"/>
    </source>
</evidence>
<keyword evidence="3" id="KW-0813">Transport</keyword>
<keyword evidence="6 9" id="KW-0067">ATP-binding</keyword>
<feature type="domain" description="ABC transporter" evidence="8">
    <location>
        <begin position="2"/>
        <end position="245"/>
    </location>
</feature>
<dbReference type="RefSeq" id="WP_191696084.1">
    <property type="nucleotide sequence ID" value="NZ_JACSQN010000026.1"/>
</dbReference>